<evidence type="ECO:0000313" key="3">
    <source>
        <dbReference type="EMBL" id="KAL1413081.1"/>
    </source>
</evidence>
<dbReference type="Pfam" id="PF21671">
    <property type="entry name" value="CPL1-like"/>
    <property type="match status" value="1"/>
</dbReference>
<dbReference type="RefSeq" id="XP_069213025.1">
    <property type="nucleotide sequence ID" value="XM_069349481.1"/>
</dbReference>
<dbReference type="InterPro" id="IPR038955">
    <property type="entry name" value="PriA/CPL1_fungi"/>
</dbReference>
<proteinExistence type="predicted"/>
<organism evidence="3 4">
    <name type="scientific">Vanrija albida</name>
    <dbReference type="NCBI Taxonomy" id="181172"/>
    <lineage>
        <taxon>Eukaryota</taxon>
        <taxon>Fungi</taxon>
        <taxon>Dikarya</taxon>
        <taxon>Basidiomycota</taxon>
        <taxon>Agaricomycotina</taxon>
        <taxon>Tremellomycetes</taxon>
        <taxon>Trichosporonales</taxon>
        <taxon>Trichosporonaceae</taxon>
        <taxon>Vanrija</taxon>
    </lineage>
</organism>
<evidence type="ECO:0000256" key="1">
    <source>
        <dbReference type="SAM" id="SignalP"/>
    </source>
</evidence>
<dbReference type="Proteomes" id="UP001565368">
    <property type="component" value="Unassembled WGS sequence"/>
</dbReference>
<dbReference type="PANTHER" id="PTHR35192:SF2">
    <property type="entry name" value="APPLE DOMAIN-CONTAINING PROTEIN"/>
    <property type="match status" value="1"/>
</dbReference>
<gene>
    <name evidence="3" type="ORF">Q8F55_000830</name>
</gene>
<dbReference type="GeneID" id="95981873"/>
<evidence type="ECO:0000259" key="2">
    <source>
        <dbReference type="Pfam" id="PF21671"/>
    </source>
</evidence>
<protein>
    <recommendedName>
        <fullName evidence="2">Protein CPL1-like domain-containing protein</fullName>
    </recommendedName>
</protein>
<feature type="signal peptide" evidence="1">
    <location>
        <begin position="1"/>
        <end position="20"/>
    </location>
</feature>
<keyword evidence="4" id="KW-1185">Reference proteome</keyword>
<feature type="domain" description="Protein CPL1-like" evidence="2">
    <location>
        <begin position="237"/>
        <end position="301"/>
    </location>
</feature>
<reference evidence="3 4" key="1">
    <citation type="submission" date="2023-08" db="EMBL/GenBank/DDBJ databases">
        <title>Annotated Genome Sequence of Vanrija albida AlHP1.</title>
        <authorList>
            <person name="Herzog R."/>
        </authorList>
    </citation>
    <scope>NUCLEOTIDE SEQUENCE [LARGE SCALE GENOMIC DNA]</scope>
    <source>
        <strain evidence="3 4">AlHP1</strain>
    </source>
</reference>
<dbReference type="PANTHER" id="PTHR35192">
    <property type="entry name" value="PROTEIN, PUTATIVE-RELATED"/>
    <property type="match status" value="1"/>
</dbReference>
<sequence length="318" mass="32313">MRSTTVFLTVAVVAAAHAQASVFLQCALLSAGGGILSGLVNQVTSIGSPANSPAGCPAACTANVPGSVYSFFFPIIGGLGSCYCGTGASSPGAGDISIATSSTGGCPVGEFDIQYLPATPYTFTGCFSSAAITPGTSTSITDDASCFTSCAAGGYKYMVLTSAFGSDNYQCQCSNTVTPGSAQTCQVGSVQVYQSSTASAASRRRRDLLAAQAKARNPTLCPPFHSACTIPGSENVYECVDTRYELESCGGCVTPTFGDHTGVARIGIDCTSLPGAAFGGVSCIQGRCHIGRCDAGYVLTQGECIPALNLNNNKREQE</sequence>
<dbReference type="InterPro" id="IPR048661">
    <property type="entry name" value="CPL1-like"/>
</dbReference>
<name>A0ABR3QEE1_9TREE</name>
<evidence type="ECO:0000313" key="4">
    <source>
        <dbReference type="Proteomes" id="UP001565368"/>
    </source>
</evidence>
<comment type="caution">
    <text evidence="3">The sequence shown here is derived from an EMBL/GenBank/DDBJ whole genome shotgun (WGS) entry which is preliminary data.</text>
</comment>
<keyword evidence="1" id="KW-0732">Signal</keyword>
<dbReference type="EMBL" id="JBBXJM010000001">
    <property type="protein sequence ID" value="KAL1413081.1"/>
    <property type="molecule type" value="Genomic_DNA"/>
</dbReference>
<feature type="chain" id="PRO_5046972273" description="Protein CPL1-like domain-containing protein" evidence="1">
    <location>
        <begin position="21"/>
        <end position="318"/>
    </location>
</feature>
<accession>A0ABR3QEE1</accession>